<accession>A0A8D8S0J4</accession>
<proteinExistence type="predicted"/>
<protein>
    <submittedName>
        <fullName evidence="1">Uncharacterized protein</fullName>
    </submittedName>
</protein>
<organism evidence="1">
    <name type="scientific">Cacopsylla melanoneura</name>
    <dbReference type="NCBI Taxonomy" id="428564"/>
    <lineage>
        <taxon>Eukaryota</taxon>
        <taxon>Metazoa</taxon>
        <taxon>Ecdysozoa</taxon>
        <taxon>Arthropoda</taxon>
        <taxon>Hexapoda</taxon>
        <taxon>Insecta</taxon>
        <taxon>Pterygota</taxon>
        <taxon>Neoptera</taxon>
        <taxon>Paraneoptera</taxon>
        <taxon>Hemiptera</taxon>
        <taxon>Sternorrhyncha</taxon>
        <taxon>Psylloidea</taxon>
        <taxon>Psyllidae</taxon>
        <taxon>Psyllinae</taxon>
        <taxon>Cacopsylla</taxon>
    </lineage>
</organism>
<evidence type="ECO:0000313" key="1">
    <source>
        <dbReference type="EMBL" id="CAG6659656.1"/>
    </source>
</evidence>
<name>A0A8D8S0J4_9HEMI</name>
<reference evidence="1" key="1">
    <citation type="submission" date="2021-05" db="EMBL/GenBank/DDBJ databases">
        <authorList>
            <person name="Alioto T."/>
            <person name="Alioto T."/>
            <person name="Gomez Garrido J."/>
        </authorList>
    </citation>
    <scope>NUCLEOTIDE SEQUENCE</scope>
</reference>
<sequence length="118" mass="13265">MFNCILVYCKAKPKSTGRPPALTSLTHCHSLPPTQSSSYFFVCFSLFPSPITYLLPLGRYLFLLGICICSKFSLRLVKISISRGLVNCSLIPRRGLVYNLLECRVNTDLGFTRQKTPN</sequence>
<dbReference type="EMBL" id="HBUF01194857">
    <property type="protein sequence ID" value="CAG6659656.1"/>
    <property type="molecule type" value="Transcribed_RNA"/>
</dbReference>
<dbReference type="AlphaFoldDB" id="A0A8D8S0J4"/>